<proteinExistence type="predicted"/>
<accession>A0AAN7W0M1</accession>
<name>A0AAN7W0M1_9PEZI</name>
<sequence>MSSSRPSGLDHTDDYYLDLDAKARDLVDSVKVIRAYGCTRNSHDPKRLCTCPKAMRTLTEKDKLLFAKLHWNLEWEQLLIKTDAAFSYTIDSASHDAGFLHATGSSPETFARQFAEDTFAAPAMVAPVTSVEECTRALLVFWSKRAARWRTKHGDVQTTQTQRLASRPGDPGHDAWPDESAQSLRFPPQPGKHLKLQRFRVKGGSGHQSMIFILPLRSTSDIVGDTRFTIVGVRPCHERCSKFRVKLTDSFLYDLLRTILPRIDEAVLRDHISAMR</sequence>
<dbReference type="AlphaFoldDB" id="A0AAN7W0M1"/>
<evidence type="ECO:0000256" key="1">
    <source>
        <dbReference type="SAM" id="MobiDB-lite"/>
    </source>
</evidence>
<evidence type="ECO:0000313" key="3">
    <source>
        <dbReference type="Proteomes" id="UP001310594"/>
    </source>
</evidence>
<protein>
    <submittedName>
        <fullName evidence="2">Uncharacterized protein</fullName>
    </submittedName>
</protein>
<dbReference type="EMBL" id="JAVRQU010000017">
    <property type="protein sequence ID" value="KAK5693631.1"/>
    <property type="molecule type" value="Genomic_DNA"/>
</dbReference>
<comment type="caution">
    <text evidence="2">The sequence shown here is derived from an EMBL/GenBank/DDBJ whole genome shotgun (WGS) entry which is preliminary data.</text>
</comment>
<dbReference type="Proteomes" id="UP001310594">
    <property type="component" value="Unassembled WGS sequence"/>
</dbReference>
<reference evidence="2" key="1">
    <citation type="submission" date="2023-08" db="EMBL/GenBank/DDBJ databases">
        <title>Black Yeasts Isolated from many extreme environments.</title>
        <authorList>
            <person name="Coleine C."/>
            <person name="Stajich J.E."/>
            <person name="Selbmann L."/>
        </authorList>
    </citation>
    <scope>NUCLEOTIDE SEQUENCE</scope>
    <source>
        <strain evidence="2">CCFEE 5810</strain>
    </source>
</reference>
<organism evidence="2 3">
    <name type="scientific">Elasticomyces elasticus</name>
    <dbReference type="NCBI Taxonomy" id="574655"/>
    <lineage>
        <taxon>Eukaryota</taxon>
        <taxon>Fungi</taxon>
        <taxon>Dikarya</taxon>
        <taxon>Ascomycota</taxon>
        <taxon>Pezizomycotina</taxon>
        <taxon>Dothideomycetes</taxon>
        <taxon>Dothideomycetidae</taxon>
        <taxon>Mycosphaerellales</taxon>
        <taxon>Teratosphaeriaceae</taxon>
        <taxon>Elasticomyces</taxon>
    </lineage>
</organism>
<evidence type="ECO:0000313" key="2">
    <source>
        <dbReference type="EMBL" id="KAK5693631.1"/>
    </source>
</evidence>
<feature type="region of interest" description="Disordered" evidence="1">
    <location>
        <begin position="152"/>
        <end position="181"/>
    </location>
</feature>
<gene>
    <name evidence="2" type="ORF">LTR97_010200</name>
</gene>